<reference evidence="2" key="1">
    <citation type="journal article" date="2019" name="Int. J. Syst. Evol. Microbiol.">
        <title>The Global Catalogue of Microorganisms (GCM) 10K type strain sequencing project: providing services to taxonomists for standard genome sequencing and annotation.</title>
        <authorList>
            <consortium name="The Broad Institute Genomics Platform"/>
            <consortium name="The Broad Institute Genome Sequencing Center for Infectious Disease"/>
            <person name="Wu L."/>
            <person name="Ma J."/>
        </authorList>
    </citation>
    <scope>NUCLEOTIDE SEQUENCE [LARGE SCALE GENOMIC DNA]</scope>
    <source>
        <strain evidence="2">KCTC 42986</strain>
    </source>
</reference>
<evidence type="ECO:0000313" key="1">
    <source>
        <dbReference type="EMBL" id="MFC3108237.1"/>
    </source>
</evidence>
<gene>
    <name evidence="1" type="ORF">ACFOFO_09725</name>
</gene>
<name>A0ABV7F356_9BURK</name>
<protein>
    <submittedName>
        <fullName evidence="1">Uncharacterized protein</fullName>
    </submittedName>
</protein>
<sequence length="192" mass="22380">MLAAVVGAYVALRGLSTWNRQLKGGVEYDLTRRILKCTFRLREAIKGVRNPVIWGNEMPSPRENDAQRLTKEQLRHYGTANAYQKRWDKVTDVRSDLQTELLEAEVIWGRIIHEKFDPLFKLQNELFSSVHAYVAACNPDESEQARAAYQEIMQKRRDILYDLSSEVQDEFSQDISRAIETIELFLQPHLRK</sequence>
<dbReference type="EMBL" id="JBHRTP010000024">
    <property type="protein sequence ID" value="MFC3108237.1"/>
    <property type="molecule type" value="Genomic_DNA"/>
</dbReference>
<accession>A0ABV7F356</accession>
<organism evidence="1 2">
    <name type="scientific">Undibacterium arcticum</name>
    <dbReference type="NCBI Taxonomy" id="1762892"/>
    <lineage>
        <taxon>Bacteria</taxon>
        <taxon>Pseudomonadati</taxon>
        <taxon>Pseudomonadota</taxon>
        <taxon>Betaproteobacteria</taxon>
        <taxon>Burkholderiales</taxon>
        <taxon>Oxalobacteraceae</taxon>
        <taxon>Undibacterium</taxon>
    </lineage>
</organism>
<comment type="caution">
    <text evidence="1">The sequence shown here is derived from an EMBL/GenBank/DDBJ whole genome shotgun (WGS) entry which is preliminary data.</text>
</comment>
<evidence type="ECO:0000313" key="2">
    <source>
        <dbReference type="Proteomes" id="UP001595530"/>
    </source>
</evidence>
<keyword evidence="2" id="KW-1185">Reference proteome</keyword>
<dbReference type="Proteomes" id="UP001595530">
    <property type="component" value="Unassembled WGS sequence"/>
</dbReference>
<dbReference type="RefSeq" id="WP_390326060.1">
    <property type="nucleotide sequence ID" value="NZ_JBHRTP010000024.1"/>
</dbReference>
<proteinExistence type="predicted"/>